<dbReference type="PANTHER" id="PTHR43398">
    <property type="entry name" value="DOLICHOL-PHOSPHATE MANNOSYLTRANSFERASE SUBUNIT 1"/>
    <property type="match status" value="1"/>
</dbReference>
<reference evidence="12 13" key="1">
    <citation type="journal article" date="2019" name="Int. J. Syst. Evol. Microbiol.">
        <title>The Global Catalogue of Microorganisms (GCM) 10K type strain sequencing project: providing services to taxonomists for standard genome sequencing and annotation.</title>
        <authorList>
            <consortium name="The Broad Institute Genomics Platform"/>
            <consortium name="The Broad Institute Genome Sequencing Center for Infectious Disease"/>
            <person name="Wu L."/>
            <person name="Ma J."/>
        </authorList>
    </citation>
    <scope>NUCLEOTIDE SEQUENCE [LARGE SCALE GENOMIC DNA]</scope>
    <source>
        <strain evidence="12 13">JCM 14924</strain>
    </source>
</reference>
<sequence>MTALPAHVSIVVPTFNEADNIPALLTRIGAAVPDGVRAEVVFADDSTDHTCEVIEKEAAHCPFPVVLHHRPAPAGGLGGAVVEGFARTTAPWIVVIDADLQHPPELIFELIARGESAGTELVVASRYAAGGDRSGLAGGYRKLVSSSSTLLATSLFPRALSGLTDPMSGFFAIRRTAVDRAAAVDEGLQPLGYKILLELAVRCRPRGIAEVPYAFGERHAGASKSTAKEGVRFLRHLITLRTADPRARAIVFGMIGLSGFVPNLALLWLLTVTVPGLPYAPAEIIANQAGLLWNFALIDSFVYRNQRRHHRRTARLLTFAAVGNADLVARIPLAALLIAGGGMSPLPATALSMAIVFTARFLIVDRWLYRRLRARTTPTAAPAAVPVPDPAKPVPDPLG</sequence>
<feature type="domain" description="Glycosyltransferase 2-like" evidence="10">
    <location>
        <begin position="9"/>
        <end position="178"/>
    </location>
</feature>
<dbReference type="PANTHER" id="PTHR43398:SF1">
    <property type="entry name" value="DOLICHOL-PHOSPHATE MANNOSYLTRANSFERASE SUBUNIT 1"/>
    <property type="match status" value="1"/>
</dbReference>
<comment type="subcellular location">
    <subcellularLocation>
        <location evidence="1">Membrane</location>
        <topology evidence="1">Multi-pass membrane protein</topology>
    </subcellularLocation>
</comment>
<dbReference type="InterPro" id="IPR001173">
    <property type="entry name" value="Glyco_trans_2-like"/>
</dbReference>
<dbReference type="Gene3D" id="3.90.550.10">
    <property type="entry name" value="Spore Coat Polysaccharide Biosynthesis Protein SpsA, Chain A"/>
    <property type="match status" value="1"/>
</dbReference>
<dbReference type="Proteomes" id="UP001501391">
    <property type="component" value="Unassembled WGS sequence"/>
</dbReference>
<proteinExistence type="inferred from homology"/>
<evidence type="ECO:0000313" key="12">
    <source>
        <dbReference type="EMBL" id="GAA2203129.1"/>
    </source>
</evidence>
<evidence type="ECO:0000256" key="1">
    <source>
        <dbReference type="ARBA" id="ARBA00004141"/>
    </source>
</evidence>
<dbReference type="RefSeq" id="WP_063808582.1">
    <property type="nucleotide sequence ID" value="NZ_BAAAOQ010000026.1"/>
</dbReference>
<evidence type="ECO:0000256" key="8">
    <source>
        <dbReference type="SAM" id="MobiDB-lite"/>
    </source>
</evidence>
<keyword evidence="5 9" id="KW-0812">Transmembrane</keyword>
<evidence type="ECO:0000256" key="9">
    <source>
        <dbReference type="SAM" id="Phobius"/>
    </source>
</evidence>
<dbReference type="SUPFAM" id="SSF53448">
    <property type="entry name" value="Nucleotide-diphospho-sugar transferases"/>
    <property type="match status" value="1"/>
</dbReference>
<evidence type="ECO:0000259" key="11">
    <source>
        <dbReference type="Pfam" id="PF04138"/>
    </source>
</evidence>
<feature type="transmembrane region" description="Helical" evidence="9">
    <location>
        <begin position="249"/>
        <end position="272"/>
    </location>
</feature>
<dbReference type="InterPro" id="IPR029044">
    <property type="entry name" value="Nucleotide-diphossugar_trans"/>
</dbReference>
<feature type="domain" description="GtrA/DPMS transmembrane" evidence="11">
    <location>
        <begin position="252"/>
        <end position="368"/>
    </location>
</feature>
<name>A0ABN3C1K5_9ACTN</name>
<evidence type="ECO:0000256" key="4">
    <source>
        <dbReference type="ARBA" id="ARBA00022679"/>
    </source>
</evidence>
<feature type="compositionally biased region" description="Pro residues" evidence="8">
    <location>
        <begin position="385"/>
        <end position="399"/>
    </location>
</feature>
<dbReference type="Pfam" id="PF00535">
    <property type="entry name" value="Glycos_transf_2"/>
    <property type="match status" value="1"/>
</dbReference>
<keyword evidence="6 9" id="KW-1133">Transmembrane helix</keyword>
<protein>
    <submittedName>
        <fullName evidence="12">Glycosyltransferase family 2 protein</fullName>
    </submittedName>
</protein>
<keyword evidence="13" id="KW-1185">Reference proteome</keyword>
<evidence type="ECO:0000256" key="3">
    <source>
        <dbReference type="ARBA" id="ARBA00022676"/>
    </source>
</evidence>
<comment type="caution">
    <text evidence="12">The sequence shown here is derived from an EMBL/GenBank/DDBJ whole genome shotgun (WGS) entry which is preliminary data.</text>
</comment>
<dbReference type="InterPro" id="IPR007267">
    <property type="entry name" value="GtrA_DPMS_TM"/>
</dbReference>
<keyword evidence="3" id="KW-0328">Glycosyltransferase</keyword>
<evidence type="ECO:0000313" key="13">
    <source>
        <dbReference type="Proteomes" id="UP001501391"/>
    </source>
</evidence>
<evidence type="ECO:0000256" key="7">
    <source>
        <dbReference type="ARBA" id="ARBA00023136"/>
    </source>
</evidence>
<dbReference type="EMBL" id="BAAAOQ010000026">
    <property type="protein sequence ID" value="GAA2203129.1"/>
    <property type="molecule type" value="Genomic_DNA"/>
</dbReference>
<keyword evidence="7 9" id="KW-0472">Membrane</keyword>
<feature type="region of interest" description="Disordered" evidence="8">
    <location>
        <begin position="380"/>
        <end position="399"/>
    </location>
</feature>
<comment type="similarity">
    <text evidence="2">Belongs to the glycosyltransferase 2 family.</text>
</comment>
<keyword evidence="4" id="KW-0808">Transferase</keyword>
<organism evidence="12 13">
    <name type="scientific">Streptomyces bangladeshensis</name>
    <dbReference type="NCBI Taxonomy" id="295352"/>
    <lineage>
        <taxon>Bacteria</taxon>
        <taxon>Bacillati</taxon>
        <taxon>Actinomycetota</taxon>
        <taxon>Actinomycetes</taxon>
        <taxon>Kitasatosporales</taxon>
        <taxon>Streptomycetaceae</taxon>
        <taxon>Streptomyces</taxon>
    </lineage>
</organism>
<accession>A0ABN3C1K5</accession>
<evidence type="ECO:0000259" key="10">
    <source>
        <dbReference type="Pfam" id="PF00535"/>
    </source>
</evidence>
<evidence type="ECO:0000256" key="5">
    <source>
        <dbReference type="ARBA" id="ARBA00022692"/>
    </source>
</evidence>
<dbReference type="InterPro" id="IPR039528">
    <property type="entry name" value="DPM1-like"/>
</dbReference>
<evidence type="ECO:0000256" key="2">
    <source>
        <dbReference type="ARBA" id="ARBA00006739"/>
    </source>
</evidence>
<evidence type="ECO:0000256" key="6">
    <source>
        <dbReference type="ARBA" id="ARBA00022989"/>
    </source>
</evidence>
<gene>
    <name evidence="12" type="ORF">GCM10009787_64930</name>
</gene>
<dbReference type="CDD" id="cd06442">
    <property type="entry name" value="DPM1_like"/>
    <property type="match status" value="1"/>
</dbReference>
<feature type="transmembrane region" description="Helical" evidence="9">
    <location>
        <begin position="284"/>
        <end position="304"/>
    </location>
</feature>
<dbReference type="Pfam" id="PF04138">
    <property type="entry name" value="GtrA_DPMS_TM"/>
    <property type="match status" value="1"/>
</dbReference>
<feature type="transmembrane region" description="Helical" evidence="9">
    <location>
        <begin position="345"/>
        <end position="363"/>
    </location>
</feature>
<feature type="transmembrane region" description="Helical" evidence="9">
    <location>
        <begin position="316"/>
        <end position="339"/>
    </location>
</feature>